<dbReference type="Pfam" id="PF08281">
    <property type="entry name" value="Sigma70_r4_2"/>
    <property type="match status" value="1"/>
</dbReference>
<evidence type="ECO:0000313" key="8">
    <source>
        <dbReference type="Proteomes" id="UP000053791"/>
    </source>
</evidence>
<evidence type="ECO:0000256" key="4">
    <source>
        <dbReference type="ARBA" id="ARBA00023163"/>
    </source>
</evidence>
<keyword evidence="8" id="KW-1185">Reference proteome</keyword>
<dbReference type="InterPro" id="IPR036388">
    <property type="entry name" value="WH-like_DNA-bd_sf"/>
</dbReference>
<dbReference type="PANTHER" id="PTHR43133">
    <property type="entry name" value="RNA POLYMERASE ECF-TYPE SIGMA FACTO"/>
    <property type="match status" value="1"/>
</dbReference>
<keyword evidence="2" id="KW-0805">Transcription regulation</keyword>
<dbReference type="PANTHER" id="PTHR43133:SF62">
    <property type="entry name" value="RNA POLYMERASE SIGMA FACTOR SIGZ"/>
    <property type="match status" value="1"/>
</dbReference>
<evidence type="ECO:0000256" key="1">
    <source>
        <dbReference type="ARBA" id="ARBA00010641"/>
    </source>
</evidence>
<dbReference type="STRING" id="1685379.AVO45_00345"/>
<dbReference type="InterPro" id="IPR013325">
    <property type="entry name" value="RNA_pol_sigma_r2"/>
</dbReference>
<dbReference type="AlphaFoldDB" id="A0A0X3UCD5"/>
<gene>
    <name evidence="7" type="ORF">AVO45_00345</name>
</gene>
<dbReference type="InterPro" id="IPR039425">
    <property type="entry name" value="RNA_pol_sigma-70-like"/>
</dbReference>
<evidence type="ECO:0000313" key="7">
    <source>
        <dbReference type="EMBL" id="KUJ85484.1"/>
    </source>
</evidence>
<dbReference type="GO" id="GO:0003677">
    <property type="term" value="F:DNA binding"/>
    <property type="evidence" value="ECO:0007669"/>
    <property type="project" value="InterPro"/>
</dbReference>
<dbReference type="CDD" id="cd06171">
    <property type="entry name" value="Sigma70_r4"/>
    <property type="match status" value="1"/>
</dbReference>
<dbReference type="SUPFAM" id="SSF88659">
    <property type="entry name" value="Sigma3 and sigma4 domains of RNA polymerase sigma factors"/>
    <property type="match status" value="1"/>
</dbReference>
<dbReference type="InterPro" id="IPR007627">
    <property type="entry name" value="RNA_pol_sigma70_r2"/>
</dbReference>
<dbReference type="Gene3D" id="1.10.1740.10">
    <property type="match status" value="1"/>
</dbReference>
<evidence type="ECO:0000259" key="6">
    <source>
        <dbReference type="Pfam" id="PF08281"/>
    </source>
</evidence>
<dbReference type="SUPFAM" id="SSF88946">
    <property type="entry name" value="Sigma2 domain of RNA polymerase sigma factors"/>
    <property type="match status" value="1"/>
</dbReference>
<reference evidence="7 8" key="1">
    <citation type="submission" date="2015-12" db="EMBL/GenBank/DDBJ databases">
        <authorList>
            <person name="Shamseldin A."/>
            <person name="Moawad H."/>
            <person name="Abd El-Rahim W.M."/>
            <person name="Sadowsky M.J."/>
        </authorList>
    </citation>
    <scope>NUCLEOTIDE SEQUENCE [LARGE SCALE GENOMIC DNA]</scope>
    <source>
        <strain evidence="7 8">ZGT118</strain>
    </source>
</reference>
<dbReference type="Pfam" id="PF04542">
    <property type="entry name" value="Sigma70_r2"/>
    <property type="match status" value="1"/>
</dbReference>
<comment type="caution">
    <text evidence="7">The sequence shown here is derived from an EMBL/GenBank/DDBJ whole genome shotgun (WGS) entry which is preliminary data.</text>
</comment>
<dbReference type="Gene3D" id="1.10.10.10">
    <property type="entry name" value="Winged helix-like DNA-binding domain superfamily/Winged helix DNA-binding domain"/>
    <property type="match status" value="1"/>
</dbReference>
<dbReference type="InterPro" id="IPR013249">
    <property type="entry name" value="RNA_pol_sigma70_r4_t2"/>
</dbReference>
<name>A0A0X3UCD5_9RHOB</name>
<dbReference type="InterPro" id="IPR013324">
    <property type="entry name" value="RNA_pol_sigma_r3/r4-like"/>
</dbReference>
<accession>A0A0X3UCD5</accession>
<evidence type="ECO:0000259" key="5">
    <source>
        <dbReference type="Pfam" id="PF04542"/>
    </source>
</evidence>
<protein>
    <submittedName>
        <fullName evidence="7">RNA polymerase subunit sigma</fullName>
    </submittedName>
</protein>
<dbReference type="Proteomes" id="UP000053791">
    <property type="component" value="Unassembled WGS sequence"/>
</dbReference>
<keyword evidence="3" id="KW-0731">Sigma factor</keyword>
<feature type="domain" description="RNA polymerase sigma-70 region 2" evidence="5">
    <location>
        <begin position="31"/>
        <end position="99"/>
    </location>
</feature>
<dbReference type="InterPro" id="IPR014284">
    <property type="entry name" value="RNA_pol_sigma-70_dom"/>
</dbReference>
<dbReference type="GO" id="GO:0016987">
    <property type="term" value="F:sigma factor activity"/>
    <property type="evidence" value="ECO:0007669"/>
    <property type="project" value="UniProtKB-KW"/>
</dbReference>
<dbReference type="EMBL" id="LQBQ01000001">
    <property type="protein sequence ID" value="KUJ85484.1"/>
    <property type="molecule type" value="Genomic_DNA"/>
</dbReference>
<comment type="similarity">
    <text evidence="1">Belongs to the sigma-70 factor family. ECF subfamily.</text>
</comment>
<proteinExistence type="inferred from homology"/>
<dbReference type="GO" id="GO:0006352">
    <property type="term" value="P:DNA-templated transcription initiation"/>
    <property type="evidence" value="ECO:0007669"/>
    <property type="project" value="InterPro"/>
</dbReference>
<evidence type="ECO:0000256" key="2">
    <source>
        <dbReference type="ARBA" id="ARBA00023015"/>
    </source>
</evidence>
<organism evidence="7 8">
    <name type="scientific">Ruegeria marisrubri</name>
    <dbReference type="NCBI Taxonomy" id="1685379"/>
    <lineage>
        <taxon>Bacteria</taxon>
        <taxon>Pseudomonadati</taxon>
        <taxon>Pseudomonadota</taxon>
        <taxon>Alphaproteobacteria</taxon>
        <taxon>Rhodobacterales</taxon>
        <taxon>Roseobacteraceae</taxon>
        <taxon>Ruegeria</taxon>
    </lineage>
</organism>
<keyword evidence="4" id="KW-0804">Transcription</keyword>
<feature type="domain" description="RNA polymerase sigma factor 70 region 4 type 2" evidence="6">
    <location>
        <begin position="126"/>
        <end position="178"/>
    </location>
</feature>
<sequence>MDTEAESRLSDQTIWLIAVRDQRDRASFVRLFEFYAPRLRSMLARSNCTGAAADDIIQDAMLKVWHKAEQFDPGRATASAWVYRIARNCHIDVIRRTSRPIPEALKVEEPPDHDAASQITLNQEAQKLRQALDSLSADQREVIVQAYMGDLSHSEISDNTGLPLGTIKSRIRLALEKLRHEMKDLRSQ</sequence>
<dbReference type="NCBIfam" id="TIGR02937">
    <property type="entry name" value="sigma70-ECF"/>
    <property type="match status" value="1"/>
</dbReference>
<evidence type="ECO:0000256" key="3">
    <source>
        <dbReference type="ARBA" id="ARBA00023082"/>
    </source>
</evidence>
<dbReference type="OrthoDB" id="9784272at2"/>